<evidence type="ECO:0000313" key="4">
    <source>
        <dbReference type="Proteomes" id="UP000738349"/>
    </source>
</evidence>
<feature type="compositionally biased region" description="Low complexity" evidence="2">
    <location>
        <begin position="10"/>
        <end position="21"/>
    </location>
</feature>
<keyword evidence="4" id="KW-1185">Reference proteome</keyword>
<dbReference type="PANTHER" id="PTHR37540">
    <property type="entry name" value="TRANSCRIPTION FACTOR (ACR-2), PUTATIVE-RELATED-RELATED"/>
    <property type="match status" value="1"/>
</dbReference>
<gene>
    <name evidence="3" type="ORF">EDB81DRAFT_859671</name>
</gene>
<name>A0A9P9E4R5_9HYPO</name>
<organism evidence="3 4">
    <name type="scientific">Dactylonectria macrodidyma</name>
    <dbReference type="NCBI Taxonomy" id="307937"/>
    <lineage>
        <taxon>Eukaryota</taxon>
        <taxon>Fungi</taxon>
        <taxon>Dikarya</taxon>
        <taxon>Ascomycota</taxon>
        <taxon>Pezizomycotina</taxon>
        <taxon>Sordariomycetes</taxon>
        <taxon>Hypocreomycetidae</taxon>
        <taxon>Hypocreales</taxon>
        <taxon>Nectriaceae</taxon>
        <taxon>Dactylonectria</taxon>
    </lineage>
</organism>
<protein>
    <submittedName>
        <fullName evidence="3">Uncharacterized protein</fullName>
    </submittedName>
</protein>
<dbReference type="Proteomes" id="UP000738349">
    <property type="component" value="Unassembled WGS sequence"/>
</dbReference>
<feature type="compositionally biased region" description="Polar residues" evidence="2">
    <location>
        <begin position="99"/>
        <end position="115"/>
    </location>
</feature>
<dbReference type="Pfam" id="PF11951">
    <property type="entry name" value="Fungal_trans_2"/>
    <property type="match status" value="1"/>
</dbReference>
<comment type="caution">
    <text evidence="3">The sequence shown here is derived from an EMBL/GenBank/DDBJ whole genome shotgun (WGS) entry which is preliminary data.</text>
</comment>
<feature type="region of interest" description="Disordered" evidence="2">
    <location>
        <begin position="91"/>
        <end position="115"/>
    </location>
</feature>
<keyword evidence="1" id="KW-0539">Nucleus</keyword>
<sequence>MELSTCVRQTPASTSRAAKAAPAPELVFVTVTHPNEIKSRDTQRKISRHVMKEIGISRRRRPRDDHVVANSASEIPTTAIRSDQVVNRNLHRSRHKPNIHTQQSTDLTLSRPRSTRPTFPITDSALISPYISARARRLISFLQRDDSPICQMFRTLCFTLAMEDDSTMYLALAESALYVGQQSQNALPYENAHALEHYTASLGLLNRRLRAVLSVAGTPLLGTVIFLAGYDLRVHNFTRWAMHMSAIRGMLEYRGGIQTIKSYHLRMILVWKRSDVIGSLALDTMPSFPLHEAIMDQVEGHPMSSVLSISISALMRDFATLWDICPLLESLSSLTALASKKQPTYWYKDTQLTHSFTRFVHAMLTVPRYTIPDAEDPLAPGLAMREILRLGSLVFITSPVNHLASNRDFKTPHGGRLRQLLNSSTLDWSGLEHLELWVLVVSVVADGEDDESKSDIVSRIQSIKRTQGLNWHGVLEVLRAIAWIDSVFSEEVDMLEDRLKHTELLFGN</sequence>
<dbReference type="InterPro" id="IPR021858">
    <property type="entry name" value="Fun_TF"/>
</dbReference>
<accession>A0A9P9E4R5</accession>
<dbReference type="OrthoDB" id="3469225at2759"/>
<dbReference type="AlphaFoldDB" id="A0A9P9E4R5"/>
<evidence type="ECO:0000256" key="1">
    <source>
        <dbReference type="ARBA" id="ARBA00023242"/>
    </source>
</evidence>
<evidence type="ECO:0000256" key="2">
    <source>
        <dbReference type="SAM" id="MobiDB-lite"/>
    </source>
</evidence>
<dbReference type="PANTHER" id="PTHR37540:SF5">
    <property type="entry name" value="TRANSCRIPTION FACTOR DOMAIN-CONTAINING PROTEIN"/>
    <property type="match status" value="1"/>
</dbReference>
<reference evidence="3" key="1">
    <citation type="journal article" date="2021" name="Nat. Commun.">
        <title>Genetic determinants of endophytism in the Arabidopsis root mycobiome.</title>
        <authorList>
            <person name="Mesny F."/>
            <person name="Miyauchi S."/>
            <person name="Thiergart T."/>
            <person name="Pickel B."/>
            <person name="Atanasova L."/>
            <person name="Karlsson M."/>
            <person name="Huettel B."/>
            <person name="Barry K.W."/>
            <person name="Haridas S."/>
            <person name="Chen C."/>
            <person name="Bauer D."/>
            <person name="Andreopoulos W."/>
            <person name="Pangilinan J."/>
            <person name="LaButti K."/>
            <person name="Riley R."/>
            <person name="Lipzen A."/>
            <person name="Clum A."/>
            <person name="Drula E."/>
            <person name="Henrissat B."/>
            <person name="Kohler A."/>
            <person name="Grigoriev I.V."/>
            <person name="Martin F.M."/>
            <person name="Hacquard S."/>
        </authorList>
    </citation>
    <scope>NUCLEOTIDE SEQUENCE</scope>
    <source>
        <strain evidence="3">MPI-CAGE-AT-0147</strain>
    </source>
</reference>
<dbReference type="EMBL" id="JAGMUV010000017">
    <property type="protein sequence ID" value="KAH7131038.1"/>
    <property type="molecule type" value="Genomic_DNA"/>
</dbReference>
<feature type="region of interest" description="Disordered" evidence="2">
    <location>
        <begin position="1"/>
        <end position="21"/>
    </location>
</feature>
<evidence type="ECO:0000313" key="3">
    <source>
        <dbReference type="EMBL" id="KAH7131038.1"/>
    </source>
</evidence>
<proteinExistence type="predicted"/>